<keyword evidence="1" id="KW-0802">TPR repeat</keyword>
<dbReference type="Pfam" id="PF13411">
    <property type="entry name" value="MerR_1"/>
    <property type="match status" value="1"/>
</dbReference>
<feature type="repeat" description="TPR" evidence="1">
    <location>
        <begin position="342"/>
        <end position="375"/>
    </location>
</feature>
<evidence type="ECO:0000256" key="2">
    <source>
        <dbReference type="SAM" id="MobiDB-lite"/>
    </source>
</evidence>
<feature type="compositionally biased region" description="Basic and acidic residues" evidence="2">
    <location>
        <begin position="203"/>
        <end position="224"/>
    </location>
</feature>
<dbReference type="AlphaFoldDB" id="A0A5C6AEV3"/>
<dbReference type="PROSITE" id="PS50005">
    <property type="entry name" value="TPR"/>
    <property type="match status" value="1"/>
</dbReference>
<comment type="caution">
    <text evidence="4">The sequence shown here is derived from an EMBL/GenBank/DDBJ whole genome shotgun (WGS) entry which is preliminary data.</text>
</comment>
<dbReference type="RefSeq" id="WP_146445260.1">
    <property type="nucleotide sequence ID" value="NZ_SJPR01000003.1"/>
</dbReference>
<organism evidence="4 5">
    <name type="scientific">Botrimarina colliarenosi</name>
    <dbReference type="NCBI Taxonomy" id="2528001"/>
    <lineage>
        <taxon>Bacteria</taxon>
        <taxon>Pseudomonadati</taxon>
        <taxon>Planctomycetota</taxon>
        <taxon>Planctomycetia</taxon>
        <taxon>Pirellulales</taxon>
        <taxon>Lacipirellulaceae</taxon>
        <taxon>Botrimarina</taxon>
    </lineage>
</organism>
<dbReference type="Pfam" id="PF13432">
    <property type="entry name" value="TPR_16"/>
    <property type="match status" value="1"/>
</dbReference>
<dbReference type="SUPFAM" id="SSF48452">
    <property type="entry name" value="TPR-like"/>
    <property type="match status" value="1"/>
</dbReference>
<dbReference type="Proteomes" id="UP000317421">
    <property type="component" value="Unassembled WGS sequence"/>
</dbReference>
<keyword evidence="5" id="KW-1185">Reference proteome</keyword>
<dbReference type="SMART" id="SM00028">
    <property type="entry name" value="TPR"/>
    <property type="match status" value="3"/>
</dbReference>
<dbReference type="InterPro" id="IPR000551">
    <property type="entry name" value="MerR-type_HTH_dom"/>
</dbReference>
<evidence type="ECO:0000259" key="3">
    <source>
        <dbReference type="Pfam" id="PF13411"/>
    </source>
</evidence>
<reference evidence="4 5" key="1">
    <citation type="submission" date="2019-02" db="EMBL/GenBank/DDBJ databases">
        <title>Deep-cultivation of Planctomycetes and their phenomic and genomic characterization uncovers novel biology.</title>
        <authorList>
            <person name="Wiegand S."/>
            <person name="Jogler M."/>
            <person name="Boedeker C."/>
            <person name="Pinto D."/>
            <person name="Vollmers J."/>
            <person name="Rivas-Marin E."/>
            <person name="Kohn T."/>
            <person name="Peeters S.H."/>
            <person name="Heuer A."/>
            <person name="Rast P."/>
            <person name="Oberbeckmann S."/>
            <person name="Bunk B."/>
            <person name="Jeske O."/>
            <person name="Meyerdierks A."/>
            <person name="Storesund J.E."/>
            <person name="Kallscheuer N."/>
            <person name="Luecker S."/>
            <person name="Lage O.M."/>
            <person name="Pohl T."/>
            <person name="Merkel B.J."/>
            <person name="Hornburger P."/>
            <person name="Mueller R.-W."/>
            <person name="Bruemmer F."/>
            <person name="Labrenz M."/>
            <person name="Spormann A.M."/>
            <person name="Op Den Camp H."/>
            <person name="Overmann J."/>
            <person name="Amann R."/>
            <person name="Jetten M.S.M."/>
            <person name="Mascher T."/>
            <person name="Medema M.H."/>
            <person name="Devos D.P."/>
            <person name="Kaster A.-K."/>
            <person name="Ovreas L."/>
            <person name="Rohde M."/>
            <person name="Galperin M.Y."/>
            <person name="Jogler C."/>
        </authorList>
    </citation>
    <scope>NUCLEOTIDE SEQUENCE [LARGE SCALE GENOMIC DNA]</scope>
    <source>
        <strain evidence="4 5">Pla108</strain>
    </source>
</reference>
<feature type="domain" description="HTH merR-type" evidence="3">
    <location>
        <begin position="99"/>
        <end position="166"/>
    </location>
</feature>
<dbReference type="PANTHER" id="PTHR44998:SF1">
    <property type="entry name" value="UDP-N-ACETYLGLUCOSAMINE--PEPTIDE N-ACETYLGLUCOSAMINYLTRANSFERASE 110 KDA SUBUNIT"/>
    <property type="match status" value="1"/>
</dbReference>
<dbReference type="OrthoDB" id="261498at2"/>
<dbReference type="Gene3D" id="1.25.40.10">
    <property type="entry name" value="Tetratricopeptide repeat domain"/>
    <property type="match status" value="1"/>
</dbReference>
<evidence type="ECO:0000256" key="1">
    <source>
        <dbReference type="PROSITE-ProRule" id="PRU00339"/>
    </source>
</evidence>
<gene>
    <name evidence="4" type="ORF">Pla108_25270</name>
</gene>
<name>A0A5C6AEV3_9BACT</name>
<protein>
    <submittedName>
        <fullName evidence="4">Tetratricopeptide repeat protein</fullName>
    </submittedName>
</protein>
<dbReference type="InterPro" id="IPR019734">
    <property type="entry name" value="TPR_rpt"/>
</dbReference>
<dbReference type="GO" id="GO:0006355">
    <property type="term" value="P:regulation of DNA-templated transcription"/>
    <property type="evidence" value="ECO:0007669"/>
    <property type="project" value="InterPro"/>
</dbReference>
<dbReference type="InterPro" id="IPR011990">
    <property type="entry name" value="TPR-like_helical_dom_sf"/>
</dbReference>
<dbReference type="GO" id="GO:0003677">
    <property type="term" value="F:DNA binding"/>
    <property type="evidence" value="ECO:0007669"/>
    <property type="project" value="InterPro"/>
</dbReference>
<dbReference type="EMBL" id="SJPR01000003">
    <property type="protein sequence ID" value="TWT96753.1"/>
    <property type="molecule type" value="Genomic_DNA"/>
</dbReference>
<evidence type="ECO:0000313" key="4">
    <source>
        <dbReference type="EMBL" id="TWT96753.1"/>
    </source>
</evidence>
<feature type="region of interest" description="Disordered" evidence="2">
    <location>
        <begin position="203"/>
        <end position="244"/>
    </location>
</feature>
<proteinExistence type="predicted"/>
<dbReference type="PANTHER" id="PTHR44998">
    <property type="match status" value="1"/>
</dbReference>
<accession>A0A5C6AEV3</accession>
<evidence type="ECO:0000313" key="5">
    <source>
        <dbReference type="Proteomes" id="UP000317421"/>
    </source>
</evidence>
<sequence length="386" mass="42376">MPTEAVDPPTDALTGRRVRLVGRFASVSRRETAAAVQRRGGAIDDDHPDLIVVGEDASPSDRSTAAAFAKAAGVECIAETELWRRLGLVEDGRGVRRLYSPAMLADLVAAPVGAVRRWARRGLIQPACWVQRLAYFDFEEARIAQLLADLLDQGSTLAEIDRLADRLAAAFPDVPRPLSDLSLVVTDGELLLRTDEALRETTGQRRLDFEADSDRDSDPDHDAEPAPVVLRMPDPLDGAPASRRDMAWRRSDEGDLVGAIAAWRLAMLESPPTSDDHFVLAEWLYADGQPVAARERYYAVLELDPDHLEARVNLGCVLSDLGDHELAAAAVMGAIEQHDGYADAHYHLARIHQRQGDFAAAAPHWRRFLEIAPESPWAQAARDALE</sequence>